<keyword evidence="1" id="KW-1133">Transmembrane helix</keyword>
<gene>
    <name evidence="2" type="ORF">LVJ94_51675</name>
</gene>
<accession>A0ABZ2L329</accession>
<dbReference type="EMBL" id="CP089983">
    <property type="protein sequence ID" value="WXB05346.1"/>
    <property type="molecule type" value="Genomic_DNA"/>
</dbReference>
<evidence type="ECO:0000313" key="2">
    <source>
        <dbReference type="EMBL" id="WXB05346.1"/>
    </source>
</evidence>
<keyword evidence="1" id="KW-0472">Membrane</keyword>
<feature type="transmembrane region" description="Helical" evidence="1">
    <location>
        <begin position="12"/>
        <end position="32"/>
    </location>
</feature>
<evidence type="ECO:0000313" key="3">
    <source>
        <dbReference type="Proteomes" id="UP001374803"/>
    </source>
</evidence>
<keyword evidence="3" id="KW-1185">Reference proteome</keyword>
<organism evidence="2 3">
    <name type="scientific">Pendulispora rubella</name>
    <dbReference type="NCBI Taxonomy" id="2741070"/>
    <lineage>
        <taxon>Bacteria</taxon>
        <taxon>Pseudomonadati</taxon>
        <taxon>Myxococcota</taxon>
        <taxon>Myxococcia</taxon>
        <taxon>Myxococcales</taxon>
        <taxon>Sorangiineae</taxon>
        <taxon>Pendulisporaceae</taxon>
        <taxon>Pendulispora</taxon>
    </lineage>
</organism>
<evidence type="ECO:0000256" key="1">
    <source>
        <dbReference type="SAM" id="Phobius"/>
    </source>
</evidence>
<reference evidence="2" key="1">
    <citation type="submission" date="2021-12" db="EMBL/GenBank/DDBJ databases">
        <title>Discovery of the Pendulisporaceae a myxobacterial family with distinct sporulation behavior and unique specialized metabolism.</title>
        <authorList>
            <person name="Garcia R."/>
            <person name="Popoff A."/>
            <person name="Bader C.D."/>
            <person name="Loehr J."/>
            <person name="Walesch S."/>
            <person name="Walt C."/>
            <person name="Boldt J."/>
            <person name="Bunk B."/>
            <person name="Haeckl F.J.F.P.J."/>
            <person name="Gunesch A.P."/>
            <person name="Birkelbach J."/>
            <person name="Nuebel U."/>
            <person name="Pietschmann T."/>
            <person name="Bach T."/>
            <person name="Mueller R."/>
        </authorList>
    </citation>
    <scope>NUCLEOTIDE SEQUENCE</scope>
    <source>
        <strain evidence="2">MSr11367</strain>
    </source>
</reference>
<protein>
    <submittedName>
        <fullName evidence="2">Uncharacterized protein</fullName>
    </submittedName>
</protein>
<sequence length="76" mass="8563">MIVDVETDQRRALWALIITLSFSRFAFVWSTFVQTTAAVCEGLDRAWKFFGAMAKTLVPDTVQTASSAATERWRST</sequence>
<name>A0ABZ2L329_9BACT</name>
<dbReference type="Proteomes" id="UP001374803">
    <property type="component" value="Chromosome"/>
</dbReference>
<keyword evidence="1" id="KW-0812">Transmembrane</keyword>
<proteinExistence type="predicted"/>
<dbReference type="RefSeq" id="WP_394834991.1">
    <property type="nucleotide sequence ID" value="NZ_CP089929.1"/>
</dbReference>